<dbReference type="CDD" id="cd09173">
    <property type="entry name" value="PLDc_Nuc_like_unchar1_2"/>
    <property type="match status" value="1"/>
</dbReference>
<dbReference type="GO" id="GO:0006793">
    <property type="term" value="P:phosphorus metabolic process"/>
    <property type="evidence" value="ECO:0007669"/>
    <property type="project" value="UniProtKB-ARBA"/>
</dbReference>
<protein>
    <recommendedName>
        <fullName evidence="3">phospholipase D</fullName>
        <ecNumber evidence="3">3.1.4.4</ecNumber>
    </recommendedName>
</protein>
<keyword evidence="6" id="KW-0443">Lipid metabolism</keyword>
<feature type="domain" description="PLD phosphodiesterase" evidence="7">
    <location>
        <begin position="461"/>
        <end position="492"/>
    </location>
</feature>
<evidence type="ECO:0000313" key="9">
    <source>
        <dbReference type="Proteomes" id="UP000030103"/>
    </source>
</evidence>
<comment type="similarity">
    <text evidence="2">Belongs to the phospholipase D family.</text>
</comment>
<accession>A0A0A2EAE7</accession>
<evidence type="ECO:0000256" key="5">
    <source>
        <dbReference type="ARBA" id="ARBA00022963"/>
    </source>
</evidence>
<dbReference type="PROSITE" id="PS50035">
    <property type="entry name" value="PLD"/>
    <property type="match status" value="1"/>
</dbReference>
<organism evidence="8 9">
    <name type="scientific">Porphyromonas macacae</name>
    <dbReference type="NCBI Taxonomy" id="28115"/>
    <lineage>
        <taxon>Bacteria</taxon>
        <taxon>Pseudomonadati</taxon>
        <taxon>Bacteroidota</taxon>
        <taxon>Bacteroidia</taxon>
        <taxon>Bacteroidales</taxon>
        <taxon>Porphyromonadaceae</taxon>
        <taxon>Porphyromonas</taxon>
    </lineage>
</organism>
<dbReference type="eggNOG" id="COG1502">
    <property type="taxonomic scope" value="Bacteria"/>
</dbReference>
<name>A0A0A2EAE7_9PORP</name>
<dbReference type="STRING" id="28115.HQ47_07985"/>
<keyword evidence="4" id="KW-0378">Hydrolase</keyword>
<evidence type="ECO:0000256" key="6">
    <source>
        <dbReference type="ARBA" id="ARBA00023098"/>
    </source>
</evidence>
<reference evidence="8 9" key="1">
    <citation type="submission" date="2014-09" db="EMBL/GenBank/DDBJ databases">
        <title>Draft Genome Sequence of Porphyromonas macacae COT-192_OH2859.</title>
        <authorList>
            <person name="Wallis C."/>
            <person name="Deusch O."/>
            <person name="O'Flynn C."/>
            <person name="Davis I."/>
            <person name="Horsfall A."/>
            <person name="Kirkwood N."/>
            <person name="Harris S."/>
            <person name="Eisen J.A."/>
            <person name="Coil D.A."/>
            <person name="Darling A.E."/>
            <person name="Jospin G."/>
            <person name="Alexiev A."/>
        </authorList>
    </citation>
    <scope>NUCLEOTIDE SEQUENCE [LARGE SCALE GENOMIC DNA]</scope>
    <source>
        <strain evidence="9">COT-192 OH2859</strain>
    </source>
</reference>
<dbReference type="AlphaFoldDB" id="A0A0A2EAE7"/>
<sequence length="574" mass="64909">MGEVTNDYILYGQNEKALFSLKVYRGEGMVLLAMNWKNGEPPRDFVGFSIEYKEPGGDRYYTLKNRLSFLNKDGSVCMESKSSLLSPFQMFRWVHFPRNAAMKGFFAYKVKPVFMNYFEELSYGDPQEVEIELWHETYKDALDVAFTRGFVSSQAFVDKYAVHGGIDTLLPANSKEGLRYIPTHPKAEKALQWMGFDAVKVILDVLDEAIADQEAEVKVVAYDLNHPLIVEKLEKLKDRLSIIIDDSAEHAEEDSAETHAAERLIRSAGGKVKRQHMGQLQHNKTIVVNGPKIKAAVCGSTNFTWRGFYVQSNNVVVVRGEKAIRPFLLSFDNYWNSTANAFGKTDSACWTDLNVPGVDAKVSFSPHSKQNALLDAITADIAQTGSNLFYSLAFLSMTSGALRTEIVKMLENDQIFVYGISDKRMGGLNLQKPNGSLAPVYPEIISQKLPEPFKSEPTGGFGTRMHHKFVVIDFDKPTARVYLGSYNFSTTADRKNGENLLLIKDRKVAISYMIEALRIFDHYHFRVNLKKAQETDAVMCLSKAPKNKSEEAWWKKFYTDPKKIKDRELFSGVS</sequence>
<dbReference type="EMBL" id="JRFA01000023">
    <property type="protein sequence ID" value="KGN73394.1"/>
    <property type="molecule type" value="Genomic_DNA"/>
</dbReference>
<dbReference type="InterPro" id="IPR051406">
    <property type="entry name" value="PLD_domain"/>
</dbReference>
<dbReference type="GO" id="GO:0004630">
    <property type="term" value="F:phospholipase D activity"/>
    <property type="evidence" value="ECO:0007669"/>
    <property type="project" value="UniProtKB-EC"/>
</dbReference>
<keyword evidence="9" id="KW-1185">Reference proteome</keyword>
<keyword evidence="5" id="KW-0442">Lipid degradation</keyword>
<gene>
    <name evidence="8" type="ORF">HQ47_07985</name>
</gene>
<dbReference type="CDD" id="cd09172">
    <property type="entry name" value="PLDc_Nuc_like_unchar1_1"/>
    <property type="match status" value="1"/>
</dbReference>
<dbReference type="InterPro" id="IPR025202">
    <property type="entry name" value="PLD-like_dom"/>
</dbReference>
<evidence type="ECO:0000256" key="1">
    <source>
        <dbReference type="ARBA" id="ARBA00000798"/>
    </source>
</evidence>
<evidence type="ECO:0000256" key="2">
    <source>
        <dbReference type="ARBA" id="ARBA00008664"/>
    </source>
</evidence>
<comment type="caution">
    <text evidence="8">The sequence shown here is derived from an EMBL/GenBank/DDBJ whole genome shotgun (WGS) entry which is preliminary data.</text>
</comment>
<dbReference type="SUPFAM" id="SSF56024">
    <property type="entry name" value="Phospholipase D/nuclease"/>
    <property type="match status" value="2"/>
</dbReference>
<dbReference type="EC" id="3.1.4.4" evidence="3"/>
<dbReference type="InterPro" id="IPR001736">
    <property type="entry name" value="PLipase_D/transphosphatidylase"/>
</dbReference>
<comment type="catalytic activity">
    <reaction evidence="1">
        <text>a 1,2-diacyl-sn-glycero-3-phosphocholine + H2O = a 1,2-diacyl-sn-glycero-3-phosphate + choline + H(+)</text>
        <dbReference type="Rhea" id="RHEA:14445"/>
        <dbReference type="ChEBI" id="CHEBI:15354"/>
        <dbReference type="ChEBI" id="CHEBI:15377"/>
        <dbReference type="ChEBI" id="CHEBI:15378"/>
        <dbReference type="ChEBI" id="CHEBI:57643"/>
        <dbReference type="ChEBI" id="CHEBI:58608"/>
        <dbReference type="EC" id="3.1.4.4"/>
    </reaction>
</comment>
<dbReference type="SMART" id="SM00155">
    <property type="entry name" value="PLDc"/>
    <property type="match status" value="2"/>
</dbReference>
<dbReference type="PANTHER" id="PTHR43856">
    <property type="entry name" value="CARDIOLIPIN HYDROLASE"/>
    <property type="match status" value="1"/>
</dbReference>
<dbReference type="Proteomes" id="UP000030103">
    <property type="component" value="Unassembled WGS sequence"/>
</dbReference>
<evidence type="ECO:0000313" key="8">
    <source>
        <dbReference type="EMBL" id="KGN73394.1"/>
    </source>
</evidence>
<dbReference type="GO" id="GO:0016042">
    <property type="term" value="P:lipid catabolic process"/>
    <property type="evidence" value="ECO:0007669"/>
    <property type="project" value="UniProtKB-KW"/>
</dbReference>
<dbReference type="RefSeq" id="WP_036874565.1">
    <property type="nucleotide sequence ID" value="NZ_JASBZX010000005.1"/>
</dbReference>
<proteinExistence type="inferred from homology"/>
<dbReference type="OrthoDB" id="9762009at2"/>
<dbReference type="Gene3D" id="3.30.870.10">
    <property type="entry name" value="Endonuclease Chain A"/>
    <property type="match status" value="2"/>
</dbReference>
<dbReference type="GO" id="GO:0016891">
    <property type="term" value="F:RNA endonuclease activity producing 5'-phosphomonoesters, hydrolytic mechanism"/>
    <property type="evidence" value="ECO:0007669"/>
    <property type="project" value="TreeGrafter"/>
</dbReference>
<dbReference type="PANTHER" id="PTHR43856:SF1">
    <property type="entry name" value="MITOCHONDRIAL CARDIOLIPIN HYDROLASE"/>
    <property type="match status" value="1"/>
</dbReference>
<evidence type="ECO:0000256" key="3">
    <source>
        <dbReference type="ARBA" id="ARBA00012027"/>
    </source>
</evidence>
<evidence type="ECO:0000256" key="4">
    <source>
        <dbReference type="ARBA" id="ARBA00022801"/>
    </source>
</evidence>
<dbReference type="Pfam" id="PF13091">
    <property type="entry name" value="PLDc_2"/>
    <property type="match status" value="2"/>
</dbReference>
<evidence type="ECO:0000259" key="7">
    <source>
        <dbReference type="PROSITE" id="PS50035"/>
    </source>
</evidence>